<feature type="region of interest" description="Disordered" evidence="10">
    <location>
        <begin position="68"/>
        <end position="89"/>
    </location>
</feature>
<feature type="region of interest" description="Disordered" evidence="10">
    <location>
        <begin position="1"/>
        <end position="32"/>
    </location>
</feature>
<dbReference type="GlyGen" id="A0A8V0XL15">
    <property type="glycosylation" value="1 site"/>
</dbReference>
<keyword evidence="5" id="KW-0809">Transit peptide</keyword>
<keyword evidence="3 9" id="KW-0812">Transmembrane</keyword>
<evidence type="ECO:0000313" key="13">
    <source>
        <dbReference type="Ensembl" id="ENSGALP00010005471.1"/>
    </source>
</evidence>
<feature type="compositionally biased region" description="Gly residues" evidence="10">
    <location>
        <begin position="73"/>
        <end position="82"/>
    </location>
</feature>
<evidence type="ECO:0000256" key="7">
    <source>
        <dbReference type="ARBA" id="ARBA00023128"/>
    </source>
</evidence>
<dbReference type="GO" id="GO:0032979">
    <property type="term" value="P:protein insertion into mitochondrial inner membrane from matrix"/>
    <property type="evidence" value="ECO:0000318"/>
    <property type="project" value="GO_Central"/>
</dbReference>
<evidence type="ECO:0000256" key="2">
    <source>
        <dbReference type="ARBA" id="ARBA00009877"/>
    </source>
</evidence>
<keyword evidence="4" id="KW-0999">Mitochondrion inner membrane</keyword>
<evidence type="ECO:0000256" key="4">
    <source>
        <dbReference type="ARBA" id="ARBA00022792"/>
    </source>
</evidence>
<feature type="domain" description="Membrane insertase YidC/Oxa/ALB C-terminal" evidence="12">
    <location>
        <begin position="256"/>
        <end position="449"/>
    </location>
</feature>
<dbReference type="GeneTree" id="ENSGT00530000063506"/>
<evidence type="ECO:0000313" key="14">
    <source>
        <dbReference type="Proteomes" id="UP000000539"/>
    </source>
</evidence>
<keyword evidence="8 11" id="KW-0472">Membrane</keyword>
<dbReference type="NCBIfam" id="TIGR03592">
    <property type="entry name" value="yidC_oxa1_cterm"/>
    <property type="match status" value="1"/>
</dbReference>
<organism evidence="13 14">
    <name type="scientific">Gallus gallus</name>
    <name type="common">Chicken</name>
    <dbReference type="NCBI Taxonomy" id="9031"/>
    <lineage>
        <taxon>Eukaryota</taxon>
        <taxon>Metazoa</taxon>
        <taxon>Chordata</taxon>
        <taxon>Craniata</taxon>
        <taxon>Vertebrata</taxon>
        <taxon>Euteleostomi</taxon>
        <taxon>Archelosauria</taxon>
        <taxon>Archosauria</taxon>
        <taxon>Dinosauria</taxon>
        <taxon>Saurischia</taxon>
        <taxon>Theropoda</taxon>
        <taxon>Coelurosauria</taxon>
        <taxon>Aves</taxon>
        <taxon>Neognathae</taxon>
        <taxon>Galloanserae</taxon>
        <taxon>Galliformes</taxon>
        <taxon>Phasianidae</taxon>
        <taxon>Phasianinae</taxon>
        <taxon>Gallus</taxon>
    </lineage>
</organism>
<dbReference type="OrthoDB" id="2148490at2759"/>
<feature type="region of interest" description="Disordered" evidence="10">
    <location>
        <begin position="486"/>
        <end position="546"/>
    </location>
</feature>
<keyword evidence="6 11" id="KW-1133">Transmembrane helix</keyword>
<proteinExistence type="inferred from homology"/>
<keyword evidence="14" id="KW-1185">Reference proteome</keyword>
<reference evidence="13" key="1">
    <citation type="submission" date="2020-11" db="EMBL/GenBank/DDBJ databases">
        <title>Gallus gallus (Chicken) genome, bGalGal1, GRCg7b, maternal haplotype autosomes + Z &amp; W.</title>
        <authorList>
            <person name="Warren W."/>
            <person name="Formenti G."/>
            <person name="Fedrigo O."/>
            <person name="Haase B."/>
            <person name="Mountcastle J."/>
            <person name="Balacco J."/>
            <person name="Tracey A."/>
            <person name="Schneider V."/>
            <person name="Okimoto R."/>
            <person name="Cheng H."/>
            <person name="Hawken R."/>
            <person name="Howe K."/>
            <person name="Jarvis E.D."/>
        </authorList>
    </citation>
    <scope>NUCLEOTIDE SEQUENCE [LARGE SCALE GENOMIC DNA]</scope>
    <source>
        <strain evidence="13">Broiler</strain>
    </source>
</reference>
<dbReference type="Proteomes" id="UP000000539">
    <property type="component" value="Chromosome 35"/>
</dbReference>
<evidence type="ECO:0000256" key="10">
    <source>
        <dbReference type="SAM" id="MobiDB-lite"/>
    </source>
</evidence>
<protein>
    <submittedName>
        <fullName evidence="13">OXA1L mitochondrial inner membrane protein</fullName>
    </submittedName>
</protein>
<dbReference type="Pfam" id="PF02096">
    <property type="entry name" value="60KD_IMP"/>
    <property type="match status" value="1"/>
</dbReference>
<evidence type="ECO:0000256" key="6">
    <source>
        <dbReference type="ARBA" id="ARBA00022989"/>
    </source>
</evidence>
<evidence type="ECO:0000256" key="5">
    <source>
        <dbReference type="ARBA" id="ARBA00022946"/>
    </source>
</evidence>
<feature type="transmembrane region" description="Helical" evidence="11">
    <location>
        <begin position="254"/>
        <end position="276"/>
    </location>
</feature>
<accession>A0A8V0XL15</accession>
<dbReference type="InterPro" id="IPR001708">
    <property type="entry name" value="YidC/ALB3/OXA1/COX18"/>
</dbReference>
<evidence type="ECO:0000256" key="9">
    <source>
        <dbReference type="RuleBase" id="RU003945"/>
    </source>
</evidence>
<comment type="subcellular location">
    <subcellularLocation>
        <location evidence="9">Membrane</location>
        <topology evidence="9">Multi-pass membrane protein</topology>
    </subcellularLocation>
    <subcellularLocation>
        <location evidence="1">Mitochondrion inner membrane</location>
        <topology evidence="1">Multi-pass membrane protein</topology>
    </subcellularLocation>
</comment>
<dbReference type="GO" id="GO:0032977">
    <property type="term" value="F:membrane insertase activity"/>
    <property type="evidence" value="ECO:0000318"/>
    <property type="project" value="GO_Central"/>
</dbReference>
<name>A0A8V0XL15_CHICK</name>
<evidence type="ECO:0000256" key="3">
    <source>
        <dbReference type="ARBA" id="ARBA00022692"/>
    </source>
</evidence>
<dbReference type="GO" id="GO:0005743">
    <property type="term" value="C:mitochondrial inner membrane"/>
    <property type="evidence" value="ECO:0000318"/>
    <property type="project" value="GO_Central"/>
</dbReference>
<reference evidence="13" key="3">
    <citation type="submission" date="2025-09" db="UniProtKB">
        <authorList>
            <consortium name="Ensembl"/>
        </authorList>
    </citation>
    <scope>IDENTIFICATION</scope>
    <source>
        <strain evidence="13">broiler</strain>
    </source>
</reference>
<gene>
    <name evidence="13" type="primary">OXA1L</name>
</gene>
<dbReference type="Ensembl" id="ENSGALT00010009253.1">
    <property type="protein sequence ID" value="ENSGALP00010005471.1"/>
    <property type="gene ID" value="ENSGALG00010003993.1"/>
</dbReference>
<dbReference type="AlphaFoldDB" id="A0A8V0XL15"/>
<evidence type="ECO:0000256" key="1">
    <source>
        <dbReference type="ARBA" id="ARBA00004448"/>
    </source>
</evidence>
<dbReference type="InterPro" id="IPR028055">
    <property type="entry name" value="YidC/Oxa/ALB_C"/>
</dbReference>
<sequence length="546" mass="57805">MGQLRRNRGFRGLNMGPFGVTGGGGDRGDLGPGAARAVWGELDFRGGGVEVGGGGGKSARTGAPLRLTSALQNGGGGEGASGPRGVTSGSEPRLFRLALPAAMMAAASPRLRPLLRALRAQELRAPLWARCHNGRRGLGTQATAVPPTSPTEQQSPLMGQESPLMGQEAPLVGQQSPLMGQNPLVGQEGLHLEPQLALMGRQDPVAAPPSPLVGQPHGCVGPEEVRLEDLGLGAMSPVGLVQNLLQFLHLDVGLPWWGAIAAGTVCVRVALLPLLLKAQREAARTAPHLPHIQRLAQRLQDARRGAEPQKAARAYAELAAYQRRHNVNPLRGFLVPIVQTPIFVSFFMALQQMAAAPLPGLKGGGAAWISDLSCPDPTYALPLLTSATMWMVLEAGAESGVSSPHAGAVRAVLRVLPLLFLPMTVHFPAAIFVYWLTSNTFSLLQTLLLRIPAIRSALRIPAPPPIPPPDPTGSAPKEGILQRMRKSLAEARASQSAERREWQRRNHLTMAAKGPLRQTFAQNPLAPPAAPAPPPAPKRPWKETLG</sequence>
<dbReference type="PANTHER" id="PTHR12428:SF66">
    <property type="entry name" value="MITOCHONDRIAL INNER MEMBRANE PROTEIN OXA1L"/>
    <property type="match status" value="1"/>
</dbReference>
<evidence type="ECO:0000259" key="12">
    <source>
        <dbReference type="Pfam" id="PF02096"/>
    </source>
</evidence>
<evidence type="ECO:0000256" key="8">
    <source>
        <dbReference type="ARBA" id="ARBA00023136"/>
    </source>
</evidence>
<dbReference type="CDD" id="cd20069">
    <property type="entry name" value="5TM_Oxa1-like"/>
    <property type="match status" value="1"/>
</dbReference>
<evidence type="ECO:0000256" key="11">
    <source>
        <dbReference type="SAM" id="Phobius"/>
    </source>
</evidence>
<keyword evidence="7" id="KW-0496">Mitochondrion</keyword>
<feature type="region of interest" description="Disordered" evidence="10">
    <location>
        <begin position="138"/>
        <end position="158"/>
    </location>
</feature>
<dbReference type="PANTHER" id="PTHR12428">
    <property type="entry name" value="OXA1"/>
    <property type="match status" value="1"/>
</dbReference>
<comment type="similarity">
    <text evidence="2 9">Belongs to the OXA1/ALB3/YidC family.</text>
</comment>
<feature type="transmembrane region" description="Helical" evidence="11">
    <location>
        <begin position="425"/>
        <end position="449"/>
    </location>
</feature>
<reference evidence="13" key="2">
    <citation type="submission" date="2025-08" db="UniProtKB">
        <authorList>
            <consortium name="Ensembl"/>
        </authorList>
    </citation>
    <scope>IDENTIFICATION</scope>
    <source>
        <strain evidence="13">broiler</strain>
    </source>
</reference>
<feature type="transmembrane region" description="Helical" evidence="11">
    <location>
        <begin position="333"/>
        <end position="354"/>
    </location>
</feature>
<feature type="compositionally biased region" description="Pro residues" evidence="10">
    <location>
        <begin position="525"/>
        <end position="538"/>
    </location>
</feature>